<feature type="compositionally biased region" description="Polar residues" evidence="1">
    <location>
        <begin position="398"/>
        <end position="413"/>
    </location>
</feature>
<protein>
    <submittedName>
        <fullName evidence="2">Uncharacterized protein</fullName>
    </submittedName>
</protein>
<organism evidence="2 3">
    <name type="scientific">Ascosphaera apis ARSEF 7405</name>
    <dbReference type="NCBI Taxonomy" id="392613"/>
    <lineage>
        <taxon>Eukaryota</taxon>
        <taxon>Fungi</taxon>
        <taxon>Dikarya</taxon>
        <taxon>Ascomycota</taxon>
        <taxon>Pezizomycotina</taxon>
        <taxon>Eurotiomycetes</taxon>
        <taxon>Eurotiomycetidae</taxon>
        <taxon>Onygenales</taxon>
        <taxon>Ascosphaeraceae</taxon>
        <taxon>Ascosphaera</taxon>
    </lineage>
</organism>
<keyword evidence="3" id="KW-1185">Reference proteome</keyword>
<comment type="caution">
    <text evidence="2">The sequence shown here is derived from an EMBL/GenBank/DDBJ whole genome shotgun (WGS) entry which is preliminary data.</text>
</comment>
<dbReference type="EMBL" id="AZGZ01000005">
    <property type="protein sequence ID" value="KZZ95159.1"/>
    <property type="molecule type" value="Genomic_DNA"/>
</dbReference>
<sequence>MSQNQRSENAANPHRHDEAIHGLNDNNTGYHQTNEQNQGSHDYVVGSVTPEDSRTYNDAEHFPEEPLPLDHYRGTVFGTDEQSFAYQEESPSYTMQWISTQQPPDVQLVSGAEAPSLQEFHQPTRLHSAVQSLPTLISWQNSPIVEQVSADCNDFVVATCNSPESLQLPKNFQNNSDVAVESVGLLFKIHRELQWKDGGNGSTFYLTSPQLDRESSLTTDLRTPELVSNHRLDRTVDDSSRSPGMGNLVLNTHPEYDISANDLASGNLDPILAPLLYLYAADTSGARTDLTPSENIPTPSPANVLGLPNTCPEVFDTGVAIAGKPVLQDTQKSPAAAYCERDNESSAKADHILGAHAPESLLSRSPRQDNAAAPKWPIHTSSSEHINSGSKIVPEGVNPTSSNSPQNAGNFSPANGEVPHSAPVAGDAPGDLGNQSDYILNSTSHGLESNVVN</sequence>
<dbReference type="AlphaFoldDB" id="A0A168BDH9"/>
<feature type="compositionally biased region" description="Polar residues" evidence="1">
    <location>
        <begin position="433"/>
        <end position="453"/>
    </location>
</feature>
<evidence type="ECO:0000313" key="3">
    <source>
        <dbReference type="Proteomes" id="UP000242877"/>
    </source>
</evidence>
<evidence type="ECO:0000256" key="1">
    <source>
        <dbReference type="SAM" id="MobiDB-lite"/>
    </source>
</evidence>
<feature type="region of interest" description="Disordered" evidence="1">
    <location>
        <begin position="358"/>
        <end position="453"/>
    </location>
</feature>
<feature type="region of interest" description="Disordered" evidence="1">
    <location>
        <begin position="1"/>
        <end position="51"/>
    </location>
</feature>
<name>A0A168BDH9_9EURO</name>
<dbReference type="VEuPathDB" id="FungiDB:AAP_01647"/>
<dbReference type="Proteomes" id="UP000242877">
    <property type="component" value="Unassembled WGS sequence"/>
</dbReference>
<feature type="compositionally biased region" description="Polar residues" evidence="1">
    <location>
        <begin position="24"/>
        <end position="40"/>
    </location>
</feature>
<gene>
    <name evidence="2" type="ORF">AAP_01647</name>
</gene>
<reference evidence="2 3" key="1">
    <citation type="journal article" date="2016" name="Genome Biol. Evol.">
        <title>Divergent and convergent evolution of fungal pathogenicity.</title>
        <authorList>
            <person name="Shang Y."/>
            <person name="Xiao G."/>
            <person name="Zheng P."/>
            <person name="Cen K."/>
            <person name="Zhan S."/>
            <person name="Wang C."/>
        </authorList>
    </citation>
    <scope>NUCLEOTIDE SEQUENCE [LARGE SCALE GENOMIC DNA]</scope>
    <source>
        <strain evidence="2 3">ARSEF 7405</strain>
    </source>
</reference>
<feature type="compositionally biased region" description="Polar residues" evidence="1">
    <location>
        <begin position="379"/>
        <end position="390"/>
    </location>
</feature>
<evidence type="ECO:0000313" key="2">
    <source>
        <dbReference type="EMBL" id="KZZ95159.1"/>
    </source>
</evidence>
<proteinExistence type="predicted"/>
<accession>A0A168BDH9</accession>
<feature type="compositionally biased region" description="Polar residues" evidence="1">
    <location>
        <begin position="1"/>
        <end position="10"/>
    </location>
</feature>